<protein>
    <recommendedName>
        <fullName evidence="3">C2H2-type domain-containing protein</fullName>
    </recommendedName>
</protein>
<name>M2QII0_CERS8</name>
<evidence type="ECO:0000313" key="1">
    <source>
        <dbReference type="EMBL" id="EMD31890.1"/>
    </source>
</evidence>
<organism evidence="1 2">
    <name type="scientific">Ceriporiopsis subvermispora (strain B)</name>
    <name type="common">White-rot fungus</name>
    <name type="synonym">Gelatoporia subvermispora</name>
    <dbReference type="NCBI Taxonomy" id="914234"/>
    <lineage>
        <taxon>Eukaryota</taxon>
        <taxon>Fungi</taxon>
        <taxon>Dikarya</taxon>
        <taxon>Basidiomycota</taxon>
        <taxon>Agaricomycotina</taxon>
        <taxon>Agaricomycetes</taxon>
        <taxon>Polyporales</taxon>
        <taxon>Gelatoporiaceae</taxon>
        <taxon>Gelatoporia</taxon>
    </lineage>
</organism>
<dbReference type="HOGENOM" id="CLU_1184890_0_0_1"/>
<proteinExistence type="predicted"/>
<sequence length="234" mass="25472">MNFNTPVSLHPQFGGLCQQAAPGGSAAGHNSHNLYSWNARLLTPVPSYRQQVANDMISNANFQSPGAVTCVQPVLAENQPDLAPAPVTPPQPRCIRPCTREQYLTFRKVARQIRGGGNASILAKVIPFTRTINKWSCGWTHGCGRTLSTNRKALARHFGGKSHQGQVVCRWGSCNKELRAQGLSKHLLETHLKQDECVCLLCGTVASRVDALVRHIRVDCRALEGIMQGIGDGT</sequence>
<accession>M2QII0</accession>
<keyword evidence="2" id="KW-1185">Reference proteome</keyword>
<reference evidence="1 2" key="1">
    <citation type="journal article" date="2012" name="Proc. Natl. Acad. Sci. U.S.A.">
        <title>Comparative genomics of Ceriporiopsis subvermispora and Phanerochaete chrysosporium provide insight into selective ligninolysis.</title>
        <authorList>
            <person name="Fernandez-Fueyo E."/>
            <person name="Ruiz-Duenas F.J."/>
            <person name="Ferreira P."/>
            <person name="Floudas D."/>
            <person name="Hibbett D.S."/>
            <person name="Canessa P."/>
            <person name="Larrondo L.F."/>
            <person name="James T.Y."/>
            <person name="Seelenfreund D."/>
            <person name="Lobos S."/>
            <person name="Polanco R."/>
            <person name="Tello M."/>
            <person name="Honda Y."/>
            <person name="Watanabe T."/>
            <person name="Watanabe T."/>
            <person name="Ryu J.S."/>
            <person name="Kubicek C.P."/>
            <person name="Schmoll M."/>
            <person name="Gaskell J."/>
            <person name="Hammel K.E."/>
            <person name="St John F.J."/>
            <person name="Vanden Wymelenberg A."/>
            <person name="Sabat G."/>
            <person name="Splinter BonDurant S."/>
            <person name="Syed K."/>
            <person name="Yadav J.S."/>
            <person name="Doddapaneni H."/>
            <person name="Subramanian V."/>
            <person name="Lavin J.L."/>
            <person name="Oguiza J.A."/>
            <person name="Perez G."/>
            <person name="Pisabarro A.G."/>
            <person name="Ramirez L."/>
            <person name="Santoyo F."/>
            <person name="Master E."/>
            <person name="Coutinho P.M."/>
            <person name="Henrissat B."/>
            <person name="Lombard V."/>
            <person name="Magnuson J.K."/>
            <person name="Kuees U."/>
            <person name="Hori C."/>
            <person name="Igarashi K."/>
            <person name="Samejima M."/>
            <person name="Held B.W."/>
            <person name="Barry K.W."/>
            <person name="LaButti K.M."/>
            <person name="Lapidus A."/>
            <person name="Lindquist E.A."/>
            <person name="Lucas S.M."/>
            <person name="Riley R."/>
            <person name="Salamov A.A."/>
            <person name="Hoffmeister D."/>
            <person name="Schwenk D."/>
            <person name="Hadar Y."/>
            <person name="Yarden O."/>
            <person name="de Vries R.P."/>
            <person name="Wiebenga A."/>
            <person name="Stenlid J."/>
            <person name="Eastwood D."/>
            <person name="Grigoriev I.V."/>
            <person name="Berka R.M."/>
            <person name="Blanchette R.A."/>
            <person name="Kersten P."/>
            <person name="Martinez A.T."/>
            <person name="Vicuna R."/>
            <person name="Cullen D."/>
        </authorList>
    </citation>
    <scope>NUCLEOTIDE SEQUENCE [LARGE SCALE GENOMIC DNA]</scope>
    <source>
        <strain evidence="1 2">B</strain>
    </source>
</reference>
<evidence type="ECO:0000313" key="2">
    <source>
        <dbReference type="Proteomes" id="UP000016930"/>
    </source>
</evidence>
<dbReference type="AlphaFoldDB" id="M2QII0"/>
<dbReference type="Gene3D" id="3.30.160.60">
    <property type="entry name" value="Classic Zinc Finger"/>
    <property type="match status" value="1"/>
</dbReference>
<gene>
    <name evidence="1" type="ORF">CERSUDRAFT_77752</name>
</gene>
<dbReference type="OrthoDB" id="2676372at2759"/>
<dbReference type="EMBL" id="KB445814">
    <property type="protein sequence ID" value="EMD31890.1"/>
    <property type="molecule type" value="Genomic_DNA"/>
</dbReference>
<evidence type="ECO:0008006" key="3">
    <source>
        <dbReference type="Google" id="ProtNLM"/>
    </source>
</evidence>
<dbReference type="Proteomes" id="UP000016930">
    <property type="component" value="Unassembled WGS sequence"/>
</dbReference>